<evidence type="ECO:0000256" key="2">
    <source>
        <dbReference type="ARBA" id="ARBA00022598"/>
    </source>
</evidence>
<dbReference type="PANTHER" id="PTHR42921:SF1">
    <property type="entry name" value="ACETOACETYL-COA SYNTHETASE"/>
    <property type="match status" value="1"/>
</dbReference>
<evidence type="ECO:0000256" key="1">
    <source>
        <dbReference type="ARBA" id="ARBA00006432"/>
    </source>
</evidence>
<evidence type="ECO:0000313" key="8">
    <source>
        <dbReference type="EMBL" id="KTD16046.1"/>
    </source>
</evidence>
<keyword evidence="9" id="KW-1185">Reference proteome</keyword>
<evidence type="ECO:0000259" key="6">
    <source>
        <dbReference type="Pfam" id="PF13193"/>
    </source>
</evidence>
<dbReference type="AlphaFoldDB" id="A0A0W0V7G3"/>
<dbReference type="PROSITE" id="PS00455">
    <property type="entry name" value="AMP_BINDING"/>
    <property type="match status" value="1"/>
</dbReference>
<dbReference type="InterPro" id="IPR032387">
    <property type="entry name" value="ACAS_N"/>
</dbReference>
<keyword evidence="3" id="KW-0547">Nucleotide-binding</keyword>
<dbReference type="NCBIfam" id="NF002937">
    <property type="entry name" value="PRK03584.1"/>
    <property type="match status" value="1"/>
</dbReference>
<dbReference type="PANTHER" id="PTHR42921">
    <property type="entry name" value="ACETOACETYL-COA SYNTHETASE"/>
    <property type="match status" value="1"/>
</dbReference>
<name>A0A0W0V7G3_9GAMM</name>
<dbReference type="SUPFAM" id="SSF56801">
    <property type="entry name" value="Acetyl-CoA synthetase-like"/>
    <property type="match status" value="1"/>
</dbReference>
<dbReference type="InterPro" id="IPR020845">
    <property type="entry name" value="AMP-binding_CS"/>
</dbReference>
<dbReference type="InterPro" id="IPR025110">
    <property type="entry name" value="AMP-bd_C"/>
</dbReference>
<dbReference type="InterPro" id="IPR045851">
    <property type="entry name" value="AMP-bd_C_sf"/>
</dbReference>
<comment type="caution">
    <text evidence="8">The sequence shown here is derived from an EMBL/GenBank/DDBJ whole genome shotgun (WGS) entry which is preliminary data.</text>
</comment>
<protein>
    <submittedName>
        <fullName evidence="8">Acetyl-CoA synthetase</fullName>
        <ecNumber evidence="8">6.2.1.1</ecNumber>
    </submittedName>
</protein>
<accession>A0A0W0V7G3</accession>
<evidence type="ECO:0000256" key="3">
    <source>
        <dbReference type="ARBA" id="ARBA00022741"/>
    </source>
</evidence>
<dbReference type="InterPro" id="IPR005914">
    <property type="entry name" value="Acac_CoA_synth"/>
</dbReference>
<feature type="domain" description="Acetyl-coenzyme A synthetase N-terminal" evidence="7">
    <location>
        <begin position="40"/>
        <end position="95"/>
    </location>
</feature>
<dbReference type="Proteomes" id="UP000054761">
    <property type="component" value="Unassembled WGS sequence"/>
</dbReference>
<comment type="similarity">
    <text evidence="1">Belongs to the ATP-dependent AMP-binding enzyme family.</text>
</comment>
<dbReference type="CDD" id="cd05943">
    <property type="entry name" value="AACS"/>
    <property type="match status" value="1"/>
</dbReference>
<dbReference type="Gene3D" id="3.30.300.30">
    <property type="match status" value="1"/>
</dbReference>
<dbReference type="InterPro" id="IPR000873">
    <property type="entry name" value="AMP-dep_synth/lig_dom"/>
</dbReference>
<keyword evidence="4" id="KW-0067">ATP-binding</keyword>
<dbReference type="Pfam" id="PF00501">
    <property type="entry name" value="AMP-binding"/>
    <property type="match status" value="1"/>
</dbReference>
<dbReference type="GO" id="GO:0006629">
    <property type="term" value="P:lipid metabolic process"/>
    <property type="evidence" value="ECO:0007669"/>
    <property type="project" value="InterPro"/>
</dbReference>
<proteinExistence type="inferred from homology"/>
<evidence type="ECO:0000259" key="5">
    <source>
        <dbReference type="Pfam" id="PF00501"/>
    </source>
</evidence>
<dbReference type="STRING" id="454.Lisr_2193"/>
<reference evidence="8 9" key="1">
    <citation type="submission" date="2015-11" db="EMBL/GenBank/DDBJ databases">
        <title>Genomic analysis of 38 Legionella species identifies large and diverse effector repertoires.</title>
        <authorList>
            <person name="Burstein D."/>
            <person name="Amaro F."/>
            <person name="Zusman T."/>
            <person name="Lifshitz Z."/>
            <person name="Cohen O."/>
            <person name="Gilbert J.A."/>
            <person name="Pupko T."/>
            <person name="Shuman H.A."/>
            <person name="Segal G."/>
        </authorList>
    </citation>
    <scope>NUCLEOTIDE SEQUENCE [LARGE SCALE GENOMIC DNA]</scope>
    <source>
        <strain evidence="8 9">Bercovier 4</strain>
    </source>
</reference>
<organism evidence="8 9">
    <name type="scientific">Legionella israelensis</name>
    <dbReference type="NCBI Taxonomy" id="454"/>
    <lineage>
        <taxon>Bacteria</taxon>
        <taxon>Pseudomonadati</taxon>
        <taxon>Pseudomonadota</taxon>
        <taxon>Gammaproteobacteria</taxon>
        <taxon>Legionellales</taxon>
        <taxon>Legionellaceae</taxon>
        <taxon>Legionella</taxon>
    </lineage>
</organism>
<sequence>MKGGMTVSNIVWKPNHPELTQMWQFMRFIEQKYDLIFENYHQLHEWSIHHPERFWQNLYEFFSFSFDTSPHEILHPFDEMINARWFTGARFNFAEKLLSRNDDYPALISIDENNHRQVFSYRQLRKEVAECAAGLKSRGIKEGDRVVAVLPNIAATVIAMLATASLGAIWSSCSPDFGAQAIIDRLGQIEPKLLFICDGHQYQGKIHSATEKIKQIAEAIPSLKDIVLIPFVGEKILGKLSSSIVEWKDFKKTSSSLKFTSLPFNHPLYILYSSGTTGKPKCIIHGAGGTLLQHMKELGLHTDIKEGDNLCFYTTCGWMMWNWMVSVLSLGATLTLYEGSPTFPDAGRMFQLIEDEQITVFGTSAKFISAIEKTGIKPKDKYRLDGLRCILSTGSPLLPKNYDYVYQQLKPEVQLCSISGGTDIISCFALGNPILPVYRGELQCAGLGMAVEVFDEQGRSVRQTHGELVCTKPFPSMPMGFWNDPDQSRYKKAYFARFPNVWAHGDFAEITKHHGLIIHGRSDSVLNPGGVRIGTAEIYRQIEKIPQVLDSVVVGQNWEDDVRVVLFVKLKEGIELSDELITTIRQTIRTHASPRHVPAKILQVKDIPRTISGKTVEVAVRKIIHGESIENVESLANPEALEYFKNRDELRT</sequence>
<evidence type="ECO:0000313" key="9">
    <source>
        <dbReference type="Proteomes" id="UP000054761"/>
    </source>
</evidence>
<dbReference type="Gene3D" id="3.40.50.12780">
    <property type="entry name" value="N-terminal domain of ligase-like"/>
    <property type="match status" value="1"/>
</dbReference>
<feature type="domain" description="AMP-dependent synthetase/ligase" evidence="5">
    <location>
        <begin position="99"/>
        <end position="473"/>
    </location>
</feature>
<evidence type="ECO:0000259" key="7">
    <source>
        <dbReference type="Pfam" id="PF16177"/>
    </source>
</evidence>
<dbReference type="InterPro" id="IPR042099">
    <property type="entry name" value="ANL_N_sf"/>
</dbReference>
<keyword evidence="2 8" id="KW-0436">Ligase</keyword>
<dbReference type="EC" id="6.2.1.1" evidence="8"/>
<evidence type="ECO:0000256" key="4">
    <source>
        <dbReference type="ARBA" id="ARBA00022840"/>
    </source>
</evidence>
<dbReference type="Pfam" id="PF16177">
    <property type="entry name" value="ACAS_N"/>
    <property type="match status" value="1"/>
</dbReference>
<dbReference type="GO" id="GO:0030729">
    <property type="term" value="F:acetoacetate-CoA ligase activity"/>
    <property type="evidence" value="ECO:0007669"/>
    <property type="project" value="InterPro"/>
</dbReference>
<dbReference type="NCBIfam" id="TIGR01217">
    <property type="entry name" value="ac_ac_CoA_syn"/>
    <property type="match status" value="1"/>
</dbReference>
<dbReference type="GO" id="GO:0003987">
    <property type="term" value="F:acetate-CoA ligase activity"/>
    <property type="evidence" value="ECO:0007669"/>
    <property type="project" value="UniProtKB-EC"/>
</dbReference>
<dbReference type="Pfam" id="PF13193">
    <property type="entry name" value="AMP-binding_C"/>
    <property type="match status" value="1"/>
</dbReference>
<dbReference type="EMBL" id="LNYH01000126">
    <property type="protein sequence ID" value="KTD16046.1"/>
    <property type="molecule type" value="Genomic_DNA"/>
</dbReference>
<gene>
    <name evidence="8" type="primary">acsA</name>
    <name evidence="8" type="ORF">Lisr_2193</name>
</gene>
<dbReference type="PATRIC" id="fig|454.4.peg.2395"/>
<feature type="domain" description="AMP-binding enzyme C-terminal" evidence="6">
    <location>
        <begin position="544"/>
        <end position="614"/>
    </location>
</feature>
<dbReference type="GO" id="GO:0005524">
    <property type="term" value="F:ATP binding"/>
    <property type="evidence" value="ECO:0007669"/>
    <property type="project" value="UniProtKB-KW"/>
</dbReference>